<dbReference type="GO" id="GO:0005829">
    <property type="term" value="C:cytosol"/>
    <property type="evidence" value="ECO:0007669"/>
    <property type="project" value="TreeGrafter"/>
</dbReference>
<evidence type="ECO:0008006" key="7">
    <source>
        <dbReference type="Google" id="ProtNLM"/>
    </source>
</evidence>
<name>A0A0J6F1Z5_COCPO</name>
<evidence type="ECO:0000313" key="5">
    <source>
        <dbReference type="EMBL" id="KMM66911.1"/>
    </source>
</evidence>
<evidence type="ECO:0000313" key="6">
    <source>
        <dbReference type="Proteomes" id="UP000054567"/>
    </source>
</evidence>
<feature type="compositionally biased region" description="Basic and acidic residues" evidence="4">
    <location>
        <begin position="283"/>
        <end position="294"/>
    </location>
</feature>
<reference evidence="6" key="3">
    <citation type="journal article" date="2010" name="Genome Res.">
        <title>Population genomic sequencing of Coccidioides fungi reveals recent hybridization and transposon control.</title>
        <authorList>
            <person name="Neafsey D.E."/>
            <person name="Barker B.M."/>
            <person name="Sharpton T.J."/>
            <person name="Stajich J.E."/>
            <person name="Park D.J."/>
            <person name="Whiston E."/>
            <person name="Hung C.-Y."/>
            <person name="McMahan C."/>
            <person name="White J."/>
            <person name="Sykes S."/>
            <person name="Heiman D."/>
            <person name="Young S."/>
            <person name="Zeng Q."/>
            <person name="Abouelleil A."/>
            <person name="Aftuck L."/>
            <person name="Bessette D."/>
            <person name="Brown A."/>
            <person name="FitzGerald M."/>
            <person name="Lui A."/>
            <person name="Macdonald J.P."/>
            <person name="Priest M."/>
            <person name="Orbach M.J."/>
            <person name="Galgiani J.N."/>
            <person name="Kirkland T.N."/>
            <person name="Cole G.T."/>
            <person name="Birren B.W."/>
            <person name="Henn M.R."/>
            <person name="Taylor J.W."/>
            <person name="Rounsley S.D."/>
        </authorList>
    </citation>
    <scope>NUCLEOTIDE SEQUENCE [LARGE SCALE GENOMIC DNA]</scope>
    <source>
        <strain evidence="6">RMSCC 3488</strain>
    </source>
</reference>
<dbReference type="GO" id="GO:0031267">
    <property type="term" value="F:small GTPase binding"/>
    <property type="evidence" value="ECO:0007669"/>
    <property type="project" value="TreeGrafter"/>
</dbReference>
<sequence length="1184" mass="128443">MDGVDTVDVSWLHHSQKDNLVRTKSASSRPSPKATPLPLAPAAEGTPKPQQGGEVKDGTSPSSTAKSTPILVRQSSKSKKDKDAPTPIDTKPLPPSLTTPIPIGHKPSNARPTASRRNSWISNLSSKFSSGSTPPAQSHMKDAPSNSRLQAHSPRTESLNPFGAAYSPKDSEREIQSGSFGSHSPKNPSFFHNAFRKLASSGGGLGRTAAHGGSICERRVMNIDRDRDRCKIPELNQAKLRRVAFCVDVEIAGVSRRADFDEDIKSKAGKSQVNGTESSKSSQKKDAKVAEKAEGVALKAAQHTPPSPSLSGMDDTGPVQDGWGKSPAKEMTRKQEKKKKSEEERKERKERKRRLAEESGSVPLHFDMSDPGNSSSPHRFQRGQDQPTTDPVRIYRRCCQLRETGILKKLVEQISSPSSSLAESPGTVGVLDLTGFAMSFQDIVTFSDWLAIVPVRKLILQDCGLTDEAVRVILAGLLSTKTVEAARLARGSKRSKKTDRLVKEEKFGAIEKLSLKDNPKIGPEGWRHVSLFIHMSRSLRGIDLSGIPFPSPPPPSNSPTSVSRPTGPSASIATVFSRALAERLAKNRLEELVISECCPSTEDLEKICDAAKTIGLRRLGLANNNLTREGLRHVIKYFNAGHCEGLDLGGNDLNDHLDLLTAAFQKTIPLTALSLADCSLVPKTLANLLQALIVLPNFRFIDLSHNQELFTIQPDSLATLRRYLPKLPELRRVHLADVDLTSEKAIAIAEILPDCPKLCHISVLENSAIEALAAAKDATTQEEACALYASFMAAVRVSKTMIAVEIDVPTADNNEIVKALASQIVAYSLRNLERGELAEQLSSAADGQISEKDAVPIPDVLAHLVGHGDNEEANGTVDDANLAPDEDYVIGGSGVVKALGVCLGNTDYGGVEAIGDLSPPPSGASTPLRRLSHVRVNKKPRDMSKNLLNAARRIRVRLQPALVREDKAGNDLNYRRLLFLDGTLQRMIQRFEDEFPDTRLPAEMSSGTDAGPATEFSLPSSDQADKNSDVDEGAGLCQSPENGVIENDDADRYAVRLSRTSSNTSLHSRALTSEEGRVLRLGQRLSHDVLNSELDNGDGTISRSPPNIAELQKKLEQLRSSESDPQLALHMREGSYEGQSLRGLRSASLEDLVELQRHDPDALAEFKEDQIVALINAGIRSRGD</sequence>
<feature type="region of interest" description="Disordered" evidence="4">
    <location>
        <begin position="995"/>
        <end position="1049"/>
    </location>
</feature>
<dbReference type="GO" id="GO:0006913">
    <property type="term" value="P:nucleocytoplasmic transport"/>
    <property type="evidence" value="ECO:0007669"/>
    <property type="project" value="TreeGrafter"/>
</dbReference>
<accession>A0A0J6F1Z5</accession>
<protein>
    <recommendedName>
        <fullName evidence="7">Cell wall biogenesis protein Mhp1</fullName>
    </recommendedName>
</protein>
<keyword evidence="2" id="KW-0433">Leucine-rich repeat</keyword>
<evidence type="ECO:0000256" key="1">
    <source>
        <dbReference type="ARBA" id="ARBA00022468"/>
    </source>
</evidence>
<feature type="region of interest" description="Disordered" evidence="4">
    <location>
        <begin position="1"/>
        <end position="188"/>
    </location>
</feature>
<evidence type="ECO:0000256" key="2">
    <source>
        <dbReference type="ARBA" id="ARBA00022614"/>
    </source>
</evidence>
<keyword evidence="1" id="KW-0343">GTPase activation</keyword>
<feature type="compositionally biased region" description="Polar residues" evidence="4">
    <location>
        <begin position="176"/>
        <end position="187"/>
    </location>
</feature>
<feature type="compositionally biased region" description="Polar residues" evidence="4">
    <location>
        <begin position="110"/>
        <end position="136"/>
    </location>
</feature>
<dbReference type="InterPro" id="IPR032675">
    <property type="entry name" value="LRR_dom_sf"/>
</dbReference>
<dbReference type="PANTHER" id="PTHR24113">
    <property type="entry name" value="RAN GTPASE-ACTIVATING PROTEIN 1"/>
    <property type="match status" value="1"/>
</dbReference>
<organism evidence="5 6">
    <name type="scientific">Coccidioides posadasii RMSCC 3488</name>
    <dbReference type="NCBI Taxonomy" id="454284"/>
    <lineage>
        <taxon>Eukaryota</taxon>
        <taxon>Fungi</taxon>
        <taxon>Dikarya</taxon>
        <taxon>Ascomycota</taxon>
        <taxon>Pezizomycotina</taxon>
        <taxon>Eurotiomycetes</taxon>
        <taxon>Eurotiomycetidae</taxon>
        <taxon>Onygenales</taxon>
        <taxon>Onygenaceae</taxon>
        <taxon>Coccidioides</taxon>
    </lineage>
</organism>
<feature type="compositionally biased region" description="Polar residues" evidence="4">
    <location>
        <begin position="371"/>
        <end position="389"/>
    </location>
</feature>
<keyword evidence="3" id="KW-0677">Repeat</keyword>
<dbReference type="Gene3D" id="3.80.10.10">
    <property type="entry name" value="Ribonuclease Inhibitor"/>
    <property type="match status" value="1"/>
</dbReference>
<dbReference type="GO" id="GO:0005096">
    <property type="term" value="F:GTPase activator activity"/>
    <property type="evidence" value="ECO:0007669"/>
    <property type="project" value="UniProtKB-KW"/>
</dbReference>
<dbReference type="GO" id="GO:0005634">
    <property type="term" value="C:nucleus"/>
    <property type="evidence" value="ECO:0007669"/>
    <property type="project" value="TreeGrafter"/>
</dbReference>
<evidence type="ECO:0000256" key="3">
    <source>
        <dbReference type="ARBA" id="ARBA00022737"/>
    </source>
</evidence>
<feature type="compositionally biased region" description="Polar residues" evidence="4">
    <location>
        <begin position="269"/>
        <end position="281"/>
    </location>
</feature>
<dbReference type="OrthoDB" id="8436363at2759"/>
<dbReference type="PANTHER" id="PTHR24113:SF12">
    <property type="entry name" value="RAN GTPASE-ACTIVATING PROTEIN 1"/>
    <property type="match status" value="1"/>
</dbReference>
<feature type="region of interest" description="Disordered" evidence="4">
    <location>
        <begin position="544"/>
        <end position="569"/>
    </location>
</feature>
<dbReference type="InterPro" id="IPR027038">
    <property type="entry name" value="RanGap"/>
</dbReference>
<dbReference type="EMBL" id="DS268110">
    <property type="protein sequence ID" value="KMM66911.1"/>
    <property type="molecule type" value="Genomic_DNA"/>
</dbReference>
<dbReference type="AlphaFoldDB" id="A0A0J6F1Z5"/>
<gene>
    <name evidence="5" type="ORF">CPAG_03248</name>
</gene>
<reference evidence="6" key="2">
    <citation type="journal article" date="2009" name="Genome Res.">
        <title>Comparative genomic analyses of the human fungal pathogens Coccidioides and their relatives.</title>
        <authorList>
            <person name="Sharpton T.J."/>
            <person name="Stajich J.E."/>
            <person name="Rounsley S.D."/>
            <person name="Gardner M.J."/>
            <person name="Wortman J.R."/>
            <person name="Jordar V.S."/>
            <person name="Maiti R."/>
            <person name="Kodira C.D."/>
            <person name="Neafsey D.E."/>
            <person name="Zeng Q."/>
            <person name="Hung C.-Y."/>
            <person name="McMahan C."/>
            <person name="Muszewska A."/>
            <person name="Grynberg M."/>
            <person name="Mandel M.A."/>
            <person name="Kellner E.M."/>
            <person name="Barker B.M."/>
            <person name="Galgiani J.N."/>
            <person name="Orbach M.J."/>
            <person name="Kirkland T.N."/>
            <person name="Cole G.T."/>
            <person name="Henn M.R."/>
            <person name="Birren B.W."/>
            <person name="Taylor J.W."/>
        </authorList>
    </citation>
    <scope>NUCLEOTIDE SEQUENCE [LARGE SCALE GENOMIC DNA]</scope>
    <source>
        <strain evidence="6">RMSCC 3488</strain>
    </source>
</reference>
<dbReference type="SUPFAM" id="SSF52047">
    <property type="entry name" value="RNI-like"/>
    <property type="match status" value="1"/>
</dbReference>
<dbReference type="GO" id="GO:0048471">
    <property type="term" value="C:perinuclear region of cytoplasm"/>
    <property type="evidence" value="ECO:0007669"/>
    <property type="project" value="TreeGrafter"/>
</dbReference>
<feature type="region of interest" description="Disordered" evidence="4">
    <location>
        <begin position="267"/>
        <end position="389"/>
    </location>
</feature>
<feature type="compositionally biased region" description="Basic and acidic residues" evidence="4">
    <location>
        <begin position="327"/>
        <end position="347"/>
    </location>
</feature>
<dbReference type="VEuPathDB" id="FungiDB:CPAG_03248"/>
<dbReference type="Proteomes" id="UP000054567">
    <property type="component" value="Unassembled WGS sequence"/>
</dbReference>
<evidence type="ECO:0000256" key="4">
    <source>
        <dbReference type="SAM" id="MobiDB-lite"/>
    </source>
</evidence>
<reference evidence="5 6" key="1">
    <citation type="submission" date="2007-06" db="EMBL/GenBank/DDBJ databases">
        <title>The Genome Sequence of Coccidioides posadasii RMSCC_3488.</title>
        <authorList>
            <consortium name="Coccidioides Genome Resources Consortium"/>
            <consortium name="The Broad Institute Genome Sequencing Platform"/>
            <person name="Henn M.R."/>
            <person name="Sykes S."/>
            <person name="Young S."/>
            <person name="Jaffe D."/>
            <person name="Berlin A."/>
            <person name="Alvarez P."/>
            <person name="Butler J."/>
            <person name="Gnerre S."/>
            <person name="Grabherr M."/>
            <person name="Mauceli E."/>
            <person name="Brockman W."/>
            <person name="Kodira C."/>
            <person name="Alvarado L."/>
            <person name="Zeng Q."/>
            <person name="Crawford M."/>
            <person name="Antoine C."/>
            <person name="Devon K."/>
            <person name="Galgiani J."/>
            <person name="Orsborn K."/>
            <person name="Lewis M.L."/>
            <person name="Nusbaum C."/>
            <person name="Galagan J."/>
            <person name="Birren B."/>
        </authorList>
    </citation>
    <scope>NUCLEOTIDE SEQUENCE [LARGE SCALE GENOMIC DNA]</scope>
    <source>
        <strain evidence="5 6">RMSCC 3488</strain>
    </source>
</reference>
<proteinExistence type="predicted"/>